<gene>
    <name evidence="1" type="ORF">SeMB42_g06581</name>
</gene>
<keyword evidence="2" id="KW-1185">Reference proteome</keyword>
<dbReference type="Proteomes" id="UP000317494">
    <property type="component" value="Unassembled WGS sequence"/>
</dbReference>
<comment type="caution">
    <text evidence="1">The sequence shown here is derived from an EMBL/GenBank/DDBJ whole genome shotgun (WGS) entry which is preliminary data.</text>
</comment>
<sequence>MECFRKCWHSTGKFSRTCNYDTPGTTSPGCSIRTGSIFFDRDVLGREPLLSSFDTGRGTLSREVWDFHPLKLSPGSGLV</sequence>
<dbReference type="AlphaFoldDB" id="A0A507CAW3"/>
<proteinExistence type="predicted"/>
<name>A0A507CAW3_9FUNG</name>
<reference evidence="1 2" key="1">
    <citation type="journal article" date="2019" name="Sci. Rep.">
        <title>Comparative genomics of chytrid fungi reveal insights into the obligate biotrophic and pathogenic lifestyle of Synchytrium endobioticum.</title>
        <authorList>
            <person name="van de Vossenberg B.T.L.H."/>
            <person name="Warris S."/>
            <person name="Nguyen H.D.T."/>
            <person name="van Gent-Pelzer M.P.E."/>
            <person name="Joly D.L."/>
            <person name="van de Geest H.C."/>
            <person name="Bonants P.J.M."/>
            <person name="Smith D.S."/>
            <person name="Levesque C.A."/>
            <person name="van der Lee T.A.J."/>
        </authorList>
    </citation>
    <scope>NUCLEOTIDE SEQUENCE [LARGE SCALE GENOMIC DNA]</scope>
    <source>
        <strain evidence="1 2">MB42</strain>
    </source>
</reference>
<dbReference type="EMBL" id="QEAN01000380">
    <property type="protein sequence ID" value="TPX38720.1"/>
    <property type="molecule type" value="Genomic_DNA"/>
</dbReference>
<organism evidence="1 2">
    <name type="scientific">Synchytrium endobioticum</name>
    <dbReference type="NCBI Taxonomy" id="286115"/>
    <lineage>
        <taxon>Eukaryota</taxon>
        <taxon>Fungi</taxon>
        <taxon>Fungi incertae sedis</taxon>
        <taxon>Chytridiomycota</taxon>
        <taxon>Chytridiomycota incertae sedis</taxon>
        <taxon>Chytridiomycetes</taxon>
        <taxon>Synchytriales</taxon>
        <taxon>Synchytriaceae</taxon>
        <taxon>Synchytrium</taxon>
    </lineage>
</organism>
<accession>A0A507CAW3</accession>
<dbReference type="VEuPathDB" id="FungiDB:SeMB42_g06581"/>
<evidence type="ECO:0000313" key="2">
    <source>
        <dbReference type="Proteomes" id="UP000317494"/>
    </source>
</evidence>
<evidence type="ECO:0000313" key="1">
    <source>
        <dbReference type="EMBL" id="TPX38720.1"/>
    </source>
</evidence>
<protein>
    <submittedName>
        <fullName evidence="1">Uncharacterized protein</fullName>
    </submittedName>
</protein>